<keyword evidence="1" id="KW-0812">Transmembrane</keyword>
<feature type="transmembrane region" description="Helical" evidence="1">
    <location>
        <begin position="72"/>
        <end position="96"/>
    </location>
</feature>
<name>A0A7W6RET1_9PROT</name>
<proteinExistence type="predicted"/>
<organism evidence="3 4">
    <name type="scientific">Roseospira visakhapatnamensis</name>
    <dbReference type="NCBI Taxonomy" id="390880"/>
    <lineage>
        <taxon>Bacteria</taxon>
        <taxon>Pseudomonadati</taxon>
        <taxon>Pseudomonadota</taxon>
        <taxon>Alphaproteobacteria</taxon>
        <taxon>Rhodospirillales</taxon>
        <taxon>Rhodospirillaceae</taxon>
        <taxon>Roseospira</taxon>
    </lineage>
</organism>
<dbReference type="AlphaFoldDB" id="A0A7W6RET1"/>
<dbReference type="InterPro" id="IPR038731">
    <property type="entry name" value="RgtA/B/C-like"/>
</dbReference>
<reference evidence="3 4" key="1">
    <citation type="submission" date="2020-08" db="EMBL/GenBank/DDBJ databases">
        <title>Genome sequencing of Purple Non-Sulfur Bacteria from various extreme environments.</title>
        <authorList>
            <person name="Mayer M."/>
        </authorList>
    </citation>
    <scope>NUCLEOTIDE SEQUENCE [LARGE SCALE GENOMIC DNA]</scope>
    <source>
        <strain evidence="3 4">JA131</strain>
    </source>
</reference>
<accession>A0A7W6RET1</accession>
<protein>
    <recommendedName>
        <fullName evidence="2">Glycosyltransferase RgtA/B/C/D-like domain-containing protein</fullName>
    </recommendedName>
</protein>
<feature type="transmembrane region" description="Helical" evidence="1">
    <location>
        <begin position="131"/>
        <end position="149"/>
    </location>
</feature>
<evidence type="ECO:0000313" key="4">
    <source>
        <dbReference type="Proteomes" id="UP000554286"/>
    </source>
</evidence>
<keyword evidence="1" id="KW-1133">Transmembrane helix</keyword>
<feature type="transmembrane region" description="Helical" evidence="1">
    <location>
        <begin position="300"/>
        <end position="320"/>
    </location>
</feature>
<keyword evidence="1" id="KW-0472">Membrane</keyword>
<feature type="transmembrane region" description="Helical" evidence="1">
    <location>
        <begin position="108"/>
        <end position="125"/>
    </location>
</feature>
<evidence type="ECO:0000259" key="2">
    <source>
        <dbReference type="Pfam" id="PF13231"/>
    </source>
</evidence>
<feature type="transmembrane region" description="Helical" evidence="1">
    <location>
        <begin position="257"/>
        <end position="279"/>
    </location>
</feature>
<feature type="transmembrane region" description="Helical" evidence="1">
    <location>
        <begin position="161"/>
        <end position="189"/>
    </location>
</feature>
<dbReference type="Proteomes" id="UP000554286">
    <property type="component" value="Unassembled WGS sequence"/>
</dbReference>
<evidence type="ECO:0000313" key="3">
    <source>
        <dbReference type="EMBL" id="MBB4267221.1"/>
    </source>
</evidence>
<dbReference type="Pfam" id="PF13231">
    <property type="entry name" value="PMT_2"/>
    <property type="match status" value="1"/>
</dbReference>
<sequence>MSIVAGPLAHPAGRWGLALALLTLHLAVALGAASGLARDDLETVFFAQGWAWGYDPEQPPLYNWLTQALTDLVGPSLGAAVGLRWAIIAAGLVALFDAVRRMAGGDRALAAGAVAGAAGTALFGYEGALHFTHTTLLISATAAVLWAIARIAERPTSARYLALGAALAVACLSKYTFAVFGLALVAAALTDPLLRARVLDRRVLWAALPSLPLLPGHLWWRMGQDMVLSDRVASITSQGREVPLPLWERLPGLATDVIVDPVMGMAPPLVLIALLVGVAPRARASRGATPETGTPRWPRVLLVFVLASMALTLAVVLATGGHRLRYHYMMPAALVLPAAALLGARAWTVSLAPWRARALGWSLAGLAVLAAGGVAADRLIREPVSCGRCLSLLPVEAAAARVRAAGFDGRGTIIAASLDWGANLRRAFPDARLLARSFPDWRPPADDPGDGACLILLSRAEAEALATGAGLDGAALAEAVAPLVDGAPDALPLPLARARVADLPLTRAPLSGGARRTVPFGFLLVPKDRGTCR</sequence>
<gene>
    <name evidence="3" type="ORF">GGD89_002862</name>
</gene>
<feature type="transmembrane region" description="Helical" evidence="1">
    <location>
        <begin position="326"/>
        <end position="346"/>
    </location>
</feature>
<dbReference type="EMBL" id="JACIGK010000023">
    <property type="protein sequence ID" value="MBB4267221.1"/>
    <property type="molecule type" value="Genomic_DNA"/>
</dbReference>
<evidence type="ECO:0000256" key="1">
    <source>
        <dbReference type="SAM" id="Phobius"/>
    </source>
</evidence>
<dbReference type="RefSeq" id="WP_184046403.1">
    <property type="nucleotide sequence ID" value="NZ_JACIGK010000023.1"/>
</dbReference>
<comment type="caution">
    <text evidence="3">The sequence shown here is derived from an EMBL/GenBank/DDBJ whole genome shotgun (WGS) entry which is preliminary data.</text>
</comment>
<keyword evidence="4" id="KW-1185">Reference proteome</keyword>
<feature type="domain" description="Glycosyltransferase RgtA/B/C/D-like" evidence="2">
    <location>
        <begin position="58"/>
        <end position="220"/>
    </location>
</feature>
<feature type="transmembrane region" description="Helical" evidence="1">
    <location>
        <begin position="358"/>
        <end position="376"/>
    </location>
</feature>